<protein>
    <recommendedName>
        <fullName evidence="3">Sulfotransferase domain-containing protein</fullName>
    </recommendedName>
</protein>
<dbReference type="Proteomes" id="UP000024816">
    <property type="component" value="Unassembled WGS sequence"/>
</dbReference>
<dbReference type="PATRIC" id="fig|1280952.3.peg.1637"/>
<organism evidence="1 2">
    <name type="scientific">Hyphomonas jannaschiana VP2</name>
    <dbReference type="NCBI Taxonomy" id="1280952"/>
    <lineage>
        <taxon>Bacteria</taxon>
        <taxon>Pseudomonadati</taxon>
        <taxon>Pseudomonadota</taxon>
        <taxon>Alphaproteobacteria</taxon>
        <taxon>Hyphomonadales</taxon>
        <taxon>Hyphomonadaceae</taxon>
        <taxon>Hyphomonas</taxon>
    </lineage>
</organism>
<name>A0A059FFF0_9PROT</name>
<reference evidence="1 2" key="1">
    <citation type="journal article" date="2014" name="Antonie Van Leeuwenhoek">
        <title>Hyphomonas beringensis sp. nov. and Hyphomonas chukchiensis sp. nov., isolated from surface seawater of the Bering Sea and Chukchi Sea.</title>
        <authorList>
            <person name="Li C."/>
            <person name="Lai Q."/>
            <person name="Li G."/>
            <person name="Dong C."/>
            <person name="Wang J."/>
            <person name="Liao Y."/>
            <person name="Shao Z."/>
        </authorList>
    </citation>
    <scope>NUCLEOTIDE SEQUENCE [LARGE SCALE GENOMIC DNA]</scope>
    <source>
        <strain evidence="1 2">VP2</strain>
    </source>
</reference>
<evidence type="ECO:0008006" key="3">
    <source>
        <dbReference type="Google" id="ProtNLM"/>
    </source>
</evidence>
<evidence type="ECO:0000313" key="2">
    <source>
        <dbReference type="Proteomes" id="UP000024816"/>
    </source>
</evidence>
<accession>A0A059FFF0</accession>
<dbReference type="EMBL" id="ARYJ01000004">
    <property type="protein sequence ID" value="KCZ89271.1"/>
    <property type="molecule type" value="Genomic_DNA"/>
</dbReference>
<comment type="caution">
    <text evidence="1">The sequence shown here is derived from an EMBL/GenBank/DDBJ whole genome shotgun (WGS) entry which is preliminary data.</text>
</comment>
<gene>
    <name evidence="1" type="ORF">HJA_08237</name>
</gene>
<sequence>MTFPEVAAHSISMKAGVHWLTELEGYVEPVKAAADWQDRDCILSHETFYAHFDRTFPILRELFPSHLLRVLIIERDVNNQIRSTLAQWVRTCMQIPTSRQRLEHYRQIGPAEFKAQMEALQQKARTQWTEVADSYVLGDVRDVAQLASEWLGDSAIIKHIGETGRKNISLSEATVEKMLAELDTFNGTPEEWRALARKFEG</sequence>
<dbReference type="RefSeq" id="WP_035580593.1">
    <property type="nucleotide sequence ID" value="NZ_ARYJ01000004.1"/>
</dbReference>
<proteinExistence type="predicted"/>
<dbReference type="AlphaFoldDB" id="A0A059FFF0"/>
<evidence type="ECO:0000313" key="1">
    <source>
        <dbReference type="EMBL" id="KCZ89271.1"/>
    </source>
</evidence>
<keyword evidence="2" id="KW-1185">Reference proteome</keyword>